<feature type="compositionally biased region" description="Low complexity" evidence="1">
    <location>
        <begin position="103"/>
        <end position="125"/>
    </location>
</feature>
<dbReference type="Proteomes" id="UP001174909">
    <property type="component" value="Unassembled WGS sequence"/>
</dbReference>
<evidence type="ECO:0000313" key="3">
    <source>
        <dbReference type="Proteomes" id="UP001174909"/>
    </source>
</evidence>
<proteinExistence type="predicted"/>
<keyword evidence="3" id="KW-1185">Reference proteome</keyword>
<evidence type="ECO:0000256" key="1">
    <source>
        <dbReference type="SAM" id="MobiDB-lite"/>
    </source>
</evidence>
<protein>
    <submittedName>
        <fullName evidence="2">Protein Jumonji</fullName>
    </submittedName>
</protein>
<sequence length="474" mass="51013">MDRPVRRSRQRVPPSGLVGLLPQEEAAINRALHESLLQKKKKYTRRRPSVSAATIPPVSSDTASAPNKRKISQVLTESYSDPTDGPSSSSSTTLPQKRRRLHSPLSPSHSLESLSSESKPSSPSRGNGGTGGVFGRHTSSSSLSSPRSVESSLKLVLSPTSWSRSSSSSWSPTPEPNVGTGPNKGSAVGKVSPTKKTPGNKKSSLPKAKPTLAVSTTEGQPKRKRGRPRKYPPKETTKTPPKLGKSGKARGGGSSTGLTKGGGGKTPKTYTKLSLQYHGGKMVKRKQQSVGKQGRGGGQSGGRGLLRPMSPEAALVLHDHCYNMEQMSQGEAAIAEDDAATNSQTEIRSSPYAAQRKFAQNQAPSSTPTKLTRDEVEGMSRFKEIPKTEDFITFLCLRGSDSMPKELEKFSFPWTQLQRRKSKARYMQIIRKFPAFHGIKVGILQGNNGKLKSRNVAKKLGESLATSSPVTAIH</sequence>
<feature type="region of interest" description="Disordered" evidence="1">
    <location>
        <begin position="37"/>
        <end position="307"/>
    </location>
</feature>
<feature type="compositionally biased region" description="Gly residues" evidence="1">
    <location>
        <begin position="293"/>
        <end position="304"/>
    </location>
</feature>
<feature type="compositionally biased region" description="Gly residues" evidence="1">
    <location>
        <begin position="249"/>
        <end position="265"/>
    </location>
</feature>
<comment type="caution">
    <text evidence="2">The sequence shown here is derived from an EMBL/GenBank/DDBJ whole genome shotgun (WGS) entry which is preliminary data.</text>
</comment>
<dbReference type="AlphaFoldDB" id="A0AA35T8C9"/>
<dbReference type="EMBL" id="CASHTH010003278">
    <property type="protein sequence ID" value="CAI8042661.1"/>
    <property type="molecule type" value="Genomic_DNA"/>
</dbReference>
<accession>A0AA35T8C9</accession>
<reference evidence="2" key="1">
    <citation type="submission" date="2023-03" db="EMBL/GenBank/DDBJ databases">
        <authorList>
            <person name="Steffen K."/>
            <person name="Cardenas P."/>
        </authorList>
    </citation>
    <scope>NUCLEOTIDE SEQUENCE</scope>
</reference>
<feature type="compositionally biased region" description="Basic residues" evidence="1">
    <location>
        <begin position="222"/>
        <end position="231"/>
    </location>
</feature>
<name>A0AA35T8C9_GEOBA</name>
<feature type="compositionally biased region" description="Low complexity" evidence="1">
    <location>
        <begin position="78"/>
        <end position="93"/>
    </location>
</feature>
<feature type="compositionally biased region" description="Basic residues" evidence="1">
    <location>
        <begin position="38"/>
        <end position="48"/>
    </location>
</feature>
<organism evidence="2 3">
    <name type="scientific">Geodia barretti</name>
    <name type="common">Barrett's horny sponge</name>
    <dbReference type="NCBI Taxonomy" id="519541"/>
    <lineage>
        <taxon>Eukaryota</taxon>
        <taxon>Metazoa</taxon>
        <taxon>Porifera</taxon>
        <taxon>Demospongiae</taxon>
        <taxon>Heteroscleromorpha</taxon>
        <taxon>Tetractinellida</taxon>
        <taxon>Astrophorina</taxon>
        <taxon>Geodiidae</taxon>
        <taxon>Geodia</taxon>
    </lineage>
</organism>
<evidence type="ECO:0000313" key="2">
    <source>
        <dbReference type="EMBL" id="CAI8042661.1"/>
    </source>
</evidence>
<gene>
    <name evidence="2" type="ORF">GBAR_LOCUS23649</name>
</gene>
<feature type="compositionally biased region" description="Polar residues" evidence="1">
    <location>
        <begin position="194"/>
        <end position="203"/>
    </location>
</feature>
<feature type="compositionally biased region" description="Low complexity" evidence="1">
    <location>
        <begin position="139"/>
        <end position="172"/>
    </location>
</feature>